<dbReference type="NCBIfam" id="TIGR00614">
    <property type="entry name" value="recQ_fam"/>
    <property type="match status" value="1"/>
</dbReference>
<dbReference type="InterPro" id="IPR011545">
    <property type="entry name" value="DEAD/DEAH_box_helicase_dom"/>
</dbReference>
<dbReference type="InterPro" id="IPR018982">
    <property type="entry name" value="RQC_domain"/>
</dbReference>
<dbReference type="SMART" id="SM00956">
    <property type="entry name" value="RQC"/>
    <property type="match status" value="1"/>
</dbReference>
<comment type="catalytic activity">
    <reaction evidence="9">
        <text>Couples ATP hydrolysis with the unwinding of duplex DNA by translocating in the 3'-5' direction.</text>
        <dbReference type="EC" id="5.6.2.4"/>
    </reaction>
</comment>
<comment type="similarity">
    <text evidence="1">Belongs to the helicase family. RecQ subfamily.</text>
</comment>
<feature type="coiled-coil region" evidence="11">
    <location>
        <begin position="321"/>
        <end position="348"/>
    </location>
</feature>
<dbReference type="Pfam" id="PF16124">
    <property type="entry name" value="RecQ_Zn_bind"/>
    <property type="match status" value="1"/>
</dbReference>
<feature type="region of interest" description="Disordered" evidence="12">
    <location>
        <begin position="1108"/>
        <end position="1150"/>
    </location>
</feature>
<dbReference type="InterPro" id="IPR036388">
    <property type="entry name" value="WH-like_DNA-bd_sf"/>
</dbReference>
<dbReference type="CDD" id="cd17920">
    <property type="entry name" value="DEXHc_RecQ"/>
    <property type="match status" value="1"/>
</dbReference>
<dbReference type="PROSITE" id="PS00690">
    <property type="entry name" value="DEAH_ATP_HELICASE"/>
    <property type="match status" value="1"/>
</dbReference>
<feature type="region of interest" description="Disordered" evidence="12">
    <location>
        <begin position="1196"/>
        <end position="1215"/>
    </location>
</feature>
<dbReference type="InterPro" id="IPR032284">
    <property type="entry name" value="RecQ_Zn-bd"/>
</dbReference>
<evidence type="ECO:0000259" key="13">
    <source>
        <dbReference type="PROSITE" id="PS50967"/>
    </source>
</evidence>
<dbReference type="InterPro" id="IPR001650">
    <property type="entry name" value="Helicase_C-like"/>
</dbReference>
<feature type="compositionally biased region" description="Basic and acidic residues" evidence="12">
    <location>
        <begin position="1120"/>
        <end position="1130"/>
    </location>
</feature>
<dbReference type="InterPro" id="IPR044876">
    <property type="entry name" value="HRDC_dom_sf"/>
</dbReference>
<dbReference type="Gene3D" id="3.40.50.300">
    <property type="entry name" value="P-loop containing nucleotide triphosphate hydrolases"/>
    <property type="match status" value="2"/>
</dbReference>
<dbReference type="EMBL" id="JAFEMO010000002">
    <property type="protein sequence ID" value="KAH7575768.1"/>
    <property type="molecule type" value="Genomic_DNA"/>
</dbReference>
<evidence type="ECO:0000256" key="6">
    <source>
        <dbReference type="ARBA" id="ARBA00023125"/>
    </source>
</evidence>
<dbReference type="PROSITE" id="PS50967">
    <property type="entry name" value="HRDC"/>
    <property type="match status" value="1"/>
</dbReference>
<dbReference type="EC" id="5.6.2.4" evidence="10"/>
<proteinExistence type="inferred from homology"/>
<dbReference type="PANTHER" id="PTHR13710">
    <property type="entry name" value="DNA HELICASE RECQ FAMILY MEMBER"/>
    <property type="match status" value="1"/>
</dbReference>
<keyword evidence="5" id="KW-0067">ATP-binding</keyword>
<evidence type="ECO:0000313" key="17">
    <source>
        <dbReference type="Proteomes" id="UP000827721"/>
    </source>
</evidence>
<dbReference type="InterPro" id="IPR004589">
    <property type="entry name" value="DNA_helicase_ATP-dep_RecQ"/>
</dbReference>
<evidence type="ECO:0000256" key="12">
    <source>
        <dbReference type="SAM" id="MobiDB-lite"/>
    </source>
</evidence>
<evidence type="ECO:0000259" key="14">
    <source>
        <dbReference type="PROSITE" id="PS51192"/>
    </source>
</evidence>
<name>A0ABQ8IGZ5_9ROSI</name>
<feature type="domain" description="Helicase C-terminal" evidence="15">
    <location>
        <begin position="664"/>
        <end position="825"/>
    </location>
</feature>
<dbReference type="Pfam" id="PF00271">
    <property type="entry name" value="Helicase_C"/>
    <property type="match status" value="1"/>
</dbReference>
<dbReference type="InterPro" id="IPR002121">
    <property type="entry name" value="HRDC_dom"/>
</dbReference>
<dbReference type="SUPFAM" id="SSF52540">
    <property type="entry name" value="P-loop containing nucleoside triphosphate hydrolases"/>
    <property type="match status" value="2"/>
</dbReference>
<feature type="compositionally biased region" description="Low complexity" evidence="12">
    <location>
        <begin position="1108"/>
        <end position="1119"/>
    </location>
</feature>
<keyword evidence="4" id="KW-0347">Helicase</keyword>
<dbReference type="Proteomes" id="UP000827721">
    <property type="component" value="Unassembled WGS sequence"/>
</dbReference>
<feature type="compositionally biased region" description="Polar residues" evidence="12">
    <location>
        <begin position="115"/>
        <end position="134"/>
    </location>
</feature>
<protein>
    <recommendedName>
        <fullName evidence="10">DNA 3'-5' helicase</fullName>
        <ecNumber evidence="10">5.6.2.4</ecNumber>
    </recommendedName>
</protein>
<reference evidence="16 17" key="1">
    <citation type="submission" date="2021-02" db="EMBL/GenBank/DDBJ databases">
        <title>Plant Genome Project.</title>
        <authorList>
            <person name="Zhang R.-G."/>
        </authorList>
    </citation>
    <scope>NUCLEOTIDE SEQUENCE [LARGE SCALE GENOMIC DNA]</scope>
    <source>
        <tissue evidence="16">Leaves</tissue>
    </source>
</reference>
<sequence length="1215" mass="137486">MTEKNHTNWSNSGEGHKSDEKLKVNWLQHASALDNFSRQDKFLSLNFLFSLETQKPRTEGAMGTRSMACQIQNFRGLQSAEVEKAWHTLSSLQISSRNYIRPGVSIPVEKANYSSSNDVSRRSTLQRSSDTSIHSEPMCTHKNLNKVNVKVSESASRVDSFLPSHYDRAAEAGKDLRGQNGCKASVASKTHWRFFDVSISNNTMHTSQIKESAELLSVDIDDDEILKNIDVDQIVMEHYQSTCTPQPSISKLPPTTPTADNDKFGRQDDTCLPPELCSNCNHGFKLGLCPEATGHIQEMKDRLIAISNELLDNADLSPAQTEKLRQDRLQLNKQIQQLEGYLRDMERQKSHISASTTTRTFQYETPQGAHRIDPMRFDAQVHLHNESGGYENWNSPSVSFSSVDRFGVSSCPVREPYIPKIIEVNYIEGSNDPKWSSGDFPWTKKLEVNNKKVFGNHSFRPNQREVINASMSGHDVFVLMPTGGGKSLTYQLPAIICPGITLVISPLVSLIQDQIMHLFQFNIPAAYLSANMEWTEQQEILRELNSDDCKYKLLYVTPEKVAKSDVLLRHLESLSARELLARIVIDEAHCVSQWGHDFRPDYQSLGILKQKFPNTPVLALTATATASVKEDVVQALGLVNCIIFRQSFNRPNLWYSVIPKTKKSLDDIDKFIKENHFDECGIIYCLSRMDCEKVAGKLQERGLELEFIDSENECGHKAAFYHGSMDPAQRTFVQHQWSKDEINIICATVAFGMGINKPDVRFVIHHSLPKSIEGYHQECGRAGRDGQRSSCVLYYSYSDYIRVKHMISQGAVEQSPFTPGFNRANVASSGRILETNTENLLRMVSYCENDIDCRRLLQLVHFGEKFDTGNCKKTCDNCSKFKALVEKDVTETAKQLVELVKLMRQPFSSSHILEVYRGSLSQYVKKHRHETLSLHGAGKHLAKGEASRILRHLVIEDFLTEDVKKSDMYGSVSSVLKVNESKAYNLCAGRQNIVIRFPSSVKASKLSKFEVTPAKGSLIISQPNYILLCESFEQFLSKKLGKESWHTIFLVDVFSWLSNATLQQMSKRIPRTKEELLEINGIGKAKVSKYGDRLLETIEATIKEFYKNNRNSSSSNDSNDSIKRRRDENRPPNGYNEVDDDFTKSTARSKKRLAKIQNQNAEVINSKEPNCYTECLDDINFDDYGYNFEINGSAMKHDQNSGGRVLPTWSASGNR</sequence>
<evidence type="ECO:0000256" key="4">
    <source>
        <dbReference type="ARBA" id="ARBA00022806"/>
    </source>
</evidence>
<evidence type="ECO:0000256" key="10">
    <source>
        <dbReference type="ARBA" id="ARBA00034808"/>
    </source>
</evidence>
<evidence type="ECO:0000256" key="2">
    <source>
        <dbReference type="ARBA" id="ARBA00022741"/>
    </source>
</evidence>
<keyword evidence="7" id="KW-0413">Isomerase</keyword>
<accession>A0ABQ8IGZ5</accession>
<evidence type="ECO:0000256" key="11">
    <source>
        <dbReference type="SAM" id="Coils"/>
    </source>
</evidence>
<dbReference type="Pfam" id="PF00570">
    <property type="entry name" value="HRDC"/>
    <property type="match status" value="1"/>
</dbReference>
<dbReference type="CDD" id="cd18794">
    <property type="entry name" value="SF2_C_RecQ"/>
    <property type="match status" value="1"/>
</dbReference>
<feature type="domain" description="HRDC" evidence="13">
    <location>
        <begin position="1022"/>
        <end position="1108"/>
    </location>
</feature>
<dbReference type="InterPro" id="IPR002464">
    <property type="entry name" value="DNA/RNA_helicase_DEAH_CS"/>
</dbReference>
<keyword evidence="2" id="KW-0547">Nucleotide-binding</keyword>
<dbReference type="Gene3D" id="1.10.150.80">
    <property type="entry name" value="HRDC domain"/>
    <property type="match status" value="1"/>
</dbReference>
<evidence type="ECO:0000256" key="1">
    <source>
        <dbReference type="ARBA" id="ARBA00005446"/>
    </source>
</evidence>
<keyword evidence="8" id="KW-0539">Nucleus</keyword>
<dbReference type="SMART" id="SM00490">
    <property type="entry name" value="HELICc"/>
    <property type="match status" value="1"/>
</dbReference>
<dbReference type="PANTHER" id="PTHR13710:SF156">
    <property type="entry name" value="ATP-DEPENDENT DNA HELICASE Q-LIKE 4B"/>
    <property type="match status" value="1"/>
</dbReference>
<feature type="region of interest" description="Disordered" evidence="12">
    <location>
        <begin position="115"/>
        <end position="137"/>
    </location>
</feature>
<evidence type="ECO:0000256" key="8">
    <source>
        <dbReference type="ARBA" id="ARBA00023242"/>
    </source>
</evidence>
<comment type="caution">
    <text evidence="16">The sequence shown here is derived from an EMBL/GenBank/DDBJ whole genome shotgun (WGS) entry which is preliminary data.</text>
</comment>
<evidence type="ECO:0000313" key="16">
    <source>
        <dbReference type="EMBL" id="KAH7575768.1"/>
    </source>
</evidence>
<evidence type="ECO:0000256" key="5">
    <source>
        <dbReference type="ARBA" id="ARBA00022840"/>
    </source>
</evidence>
<gene>
    <name evidence="16" type="ORF">JRO89_XS02G0215800</name>
</gene>
<dbReference type="PROSITE" id="PS51194">
    <property type="entry name" value="HELICASE_CTER"/>
    <property type="match status" value="1"/>
</dbReference>
<evidence type="ECO:0000256" key="7">
    <source>
        <dbReference type="ARBA" id="ARBA00023235"/>
    </source>
</evidence>
<evidence type="ECO:0000259" key="15">
    <source>
        <dbReference type="PROSITE" id="PS51194"/>
    </source>
</evidence>
<dbReference type="InterPro" id="IPR027417">
    <property type="entry name" value="P-loop_NTPase"/>
</dbReference>
<keyword evidence="11" id="KW-0175">Coiled coil</keyword>
<feature type="domain" description="Helicase ATP-binding" evidence="14">
    <location>
        <begin position="467"/>
        <end position="642"/>
    </location>
</feature>
<dbReference type="Gene3D" id="1.10.10.10">
    <property type="entry name" value="Winged helix-like DNA-binding domain superfamily/Winged helix DNA-binding domain"/>
    <property type="match status" value="1"/>
</dbReference>
<evidence type="ECO:0000256" key="3">
    <source>
        <dbReference type="ARBA" id="ARBA00022801"/>
    </source>
</evidence>
<dbReference type="SUPFAM" id="SSF47819">
    <property type="entry name" value="HRDC-like"/>
    <property type="match status" value="1"/>
</dbReference>
<dbReference type="Pfam" id="PF09382">
    <property type="entry name" value="RQC"/>
    <property type="match status" value="1"/>
</dbReference>
<keyword evidence="17" id="KW-1185">Reference proteome</keyword>
<dbReference type="PROSITE" id="PS51192">
    <property type="entry name" value="HELICASE_ATP_BIND_1"/>
    <property type="match status" value="1"/>
</dbReference>
<keyword evidence="3" id="KW-0378">Hydrolase</keyword>
<organism evidence="16 17">
    <name type="scientific">Xanthoceras sorbifolium</name>
    <dbReference type="NCBI Taxonomy" id="99658"/>
    <lineage>
        <taxon>Eukaryota</taxon>
        <taxon>Viridiplantae</taxon>
        <taxon>Streptophyta</taxon>
        <taxon>Embryophyta</taxon>
        <taxon>Tracheophyta</taxon>
        <taxon>Spermatophyta</taxon>
        <taxon>Magnoliopsida</taxon>
        <taxon>eudicotyledons</taxon>
        <taxon>Gunneridae</taxon>
        <taxon>Pentapetalae</taxon>
        <taxon>rosids</taxon>
        <taxon>malvids</taxon>
        <taxon>Sapindales</taxon>
        <taxon>Sapindaceae</taxon>
        <taxon>Xanthoceroideae</taxon>
        <taxon>Xanthoceras</taxon>
    </lineage>
</organism>
<dbReference type="Pfam" id="PF00270">
    <property type="entry name" value="DEAD"/>
    <property type="match status" value="1"/>
</dbReference>
<dbReference type="InterPro" id="IPR014001">
    <property type="entry name" value="Helicase_ATP-bd"/>
</dbReference>
<dbReference type="SMART" id="SM00487">
    <property type="entry name" value="DEXDc"/>
    <property type="match status" value="1"/>
</dbReference>
<dbReference type="InterPro" id="IPR010997">
    <property type="entry name" value="HRDC-like_sf"/>
</dbReference>
<keyword evidence="6" id="KW-0238">DNA-binding</keyword>
<evidence type="ECO:0000256" key="9">
    <source>
        <dbReference type="ARBA" id="ARBA00034617"/>
    </source>
</evidence>